<evidence type="ECO:0000256" key="6">
    <source>
        <dbReference type="SAM" id="SignalP"/>
    </source>
</evidence>
<evidence type="ECO:0000313" key="8">
    <source>
        <dbReference type="EMBL" id="AXA37353.1"/>
    </source>
</evidence>
<dbReference type="GO" id="GO:0009254">
    <property type="term" value="P:peptidoglycan turnover"/>
    <property type="evidence" value="ECO:0007669"/>
    <property type="project" value="TreeGrafter"/>
</dbReference>
<organism evidence="8 9">
    <name type="scientific">Sumerlaea chitinivorans</name>
    <dbReference type="NCBI Taxonomy" id="2250252"/>
    <lineage>
        <taxon>Bacteria</taxon>
        <taxon>Candidatus Sumerlaeota</taxon>
        <taxon>Candidatus Sumerlaeia</taxon>
        <taxon>Candidatus Sumerlaeales</taxon>
        <taxon>Candidatus Sumerlaeaceae</taxon>
        <taxon>Candidatus Sumerlaea</taxon>
    </lineage>
</organism>
<dbReference type="Proteomes" id="UP000262583">
    <property type="component" value="Chromosome"/>
</dbReference>
<keyword evidence="4" id="KW-0378">Hydrolase</keyword>
<evidence type="ECO:0000313" key="9">
    <source>
        <dbReference type="Proteomes" id="UP000262583"/>
    </source>
</evidence>
<dbReference type="EC" id="3.2.1.52" evidence="3"/>
<evidence type="ECO:0000256" key="5">
    <source>
        <dbReference type="ARBA" id="ARBA00023295"/>
    </source>
</evidence>
<comment type="similarity">
    <text evidence="2">Belongs to the glycosyl hydrolase 3 family.</text>
</comment>
<dbReference type="InterPro" id="IPR017853">
    <property type="entry name" value="GH"/>
</dbReference>
<dbReference type="InterPro" id="IPR036881">
    <property type="entry name" value="Glyco_hydro_3_C_sf"/>
</dbReference>
<feature type="chain" id="PRO_5016396059" description="beta-N-acetylhexosaminidase" evidence="6">
    <location>
        <begin position="25"/>
        <end position="630"/>
    </location>
</feature>
<reference evidence="8 9" key="1">
    <citation type="submission" date="2018-05" db="EMBL/GenBank/DDBJ databases">
        <title>A metagenomic window into the 2 km-deep terrestrial subsurface aquifer revealed taxonomically and functionally diverse microbial community comprising novel uncultured bacterial lineages.</title>
        <authorList>
            <person name="Kadnikov V.V."/>
            <person name="Mardanov A.V."/>
            <person name="Beletsky A.V."/>
            <person name="Banks D."/>
            <person name="Pimenov N.V."/>
            <person name="Frank Y.A."/>
            <person name="Karnachuk O.V."/>
            <person name="Ravin N.V."/>
        </authorList>
    </citation>
    <scope>NUCLEOTIDE SEQUENCE [LARGE SCALE GENOMIC DNA]</scope>
    <source>
        <strain evidence="8">BY</strain>
    </source>
</reference>
<evidence type="ECO:0000256" key="2">
    <source>
        <dbReference type="ARBA" id="ARBA00005336"/>
    </source>
</evidence>
<sequence length="630" mass="67216">MRTTILIAALIVALKLAVAASAQSEVLCSTLLPTGEETTAPALSEFSVQQAASSEARMLLPAYPLRSPGGRPLREPDDNWVEATLARMTLDDKLGQMIMPSYSASTADSMVTTYRVGGFIFLGNSNIASDLHAATTHLQGITSVPLIFAIDCEAGLGARVTNATRMPLNMAVGASQRKDLAGLAGRVTARECRSVGIHIGFGPVLDVNTEPINPIIGVRSYSDSPQLVAKMAEAYVEGARSEGLLCTFKHFPGHGATTGDSHNSLPVVSIPCDELEANHVFPYRELLGRGLGDLVMSAHVWYECLDPGSTAWPATLSTNALTGILRTELGYQGAVISDSFGMAGLLQAANTYDAARIGVQAGLDIILMPTNVSDAIAGLRDAVQGGQIPQARIDQAVRRILRLKSRVGMPEETTVPASRMTATIGHPDHLAIAAALAQSAICTARVQPGEFPIQPQHKVLCLSLDASSSIFYLYSGSFFMNAFAELHANVTTQTVSTSISASQRAAIVSNSANFDRVVVISRDWKPTIASAQVALVQALIDAGRSVAYCSFGSPYHINQFANLRNFYCGFSSHYETQREMARVLLGLSQPQGTWPVVQPDGSPPAPWREQIPTASSVTDWDAYVEKAAER</sequence>
<dbReference type="Gene3D" id="3.40.50.1700">
    <property type="entry name" value="Glycoside hydrolase family 3 C-terminal domain"/>
    <property type="match status" value="1"/>
</dbReference>
<dbReference type="EMBL" id="CP030759">
    <property type="protein sequence ID" value="AXA37353.1"/>
    <property type="molecule type" value="Genomic_DNA"/>
</dbReference>
<dbReference type="Gene3D" id="3.20.20.300">
    <property type="entry name" value="Glycoside hydrolase, family 3, N-terminal domain"/>
    <property type="match status" value="1"/>
</dbReference>
<accession>A0A2Z4YA96</accession>
<protein>
    <recommendedName>
        <fullName evidence="3">beta-N-acetylhexosaminidase</fullName>
        <ecNumber evidence="3">3.2.1.52</ecNumber>
    </recommendedName>
</protein>
<evidence type="ECO:0000259" key="7">
    <source>
        <dbReference type="Pfam" id="PF00933"/>
    </source>
</evidence>
<dbReference type="PANTHER" id="PTHR30480">
    <property type="entry name" value="BETA-HEXOSAMINIDASE-RELATED"/>
    <property type="match status" value="1"/>
</dbReference>
<dbReference type="KEGG" id="schv:BRCON_2611"/>
<dbReference type="GO" id="GO:0004563">
    <property type="term" value="F:beta-N-acetylhexosaminidase activity"/>
    <property type="evidence" value="ECO:0007669"/>
    <property type="project" value="UniProtKB-EC"/>
</dbReference>
<evidence type="ECO:0000256" key="4">
    <source>
        <dbReference type="ARBA" id="ARBA00022801"/>
    </source>
</evidence>
<dbReference type="InterPro" id="IPR050226">
    <property type="entry name" value="NagZ_Beta-hexosaminidase"/>
</dbReference>
<dbReference type="AlphaFoldDB" id="A0A2Z4YA96"/>
<dbReference type="InterPro" id="IPR036962">
    <property type="entry name" value="Glyco_hydro_3_N_sf"/>
</dbReference>
<dbReference type="PANTHER" id="PTHR30480:SF13">
    <property type="entry name" value="BETA-HEXOSAMINIDASE"/>
    <property type="match status" value="1"/>
</dbReference>
<proteinExistence type="inferred from homology"/>
<evidence type="ECO:0000256" key="3">
    <source>
        <dbReference type="ARBA" id="ARBA00012663"/>
    </source>
</evidence>
<name>A0A2Z4YA96_SUMC1</name>
<dbReference type="InterPro" id="IPR001764">
    <property type="entry name" value="Glyco_hydro_3_N"/>
</dbReference>
<dbReference type="SUPFAM" id="SSF51445">
    <property type="entry name" value="(Trans)glycosidases"/>
    <property type="match status" value="1"/>
</dbReference>
<dbReference type="Pfam" id="PF00933">
    <property type="entry name" value="Glyco_hydro_3"/>
    <property type="match status" value="1"/>
</dbReference>
<keyword evidence="5" id="KW-0326">Glycosidase</keyword>
<keyword evidence="6" id="KW-0732">Signal</keyword>
<feature type="domain" description="Glycoside hydrolase family 3 N-terminal" evidence="7">
    <location>
        <begin position="89"/>
        <end position="403"/>
    </location>
</feature>
<comment type="catalytic activity">
    <reaction evidence="1">
        <text>Hydrolysis of terminal non-reducing N-acetyl-D-hexosamine residues in N-acetyl-beta-D-hexosaminides.</text>
        <dbReference type="EC" id="3.2.1.52"/>
    </reaction>
</comment>
<dbReference type="GO" id="GO:0005975">
    <property type="term" value="P:carbohydrate metabolic process"/>
    <property type="evidence" value="ECO:0007669"/>
    <property type="project" value="InterPro"/>
</dbReference>
<evidence type="ECO:0000256" key="1">
    <source>
        <dbReference type="ARBA" id="ARBA00001231"/>
    </source>
</evidence>
<feature type="signal peptide" evidence="6">
    <location>
        <begin position="1"/>
        <end position="24"/>
    </location>
</feature>
<gene>
    <name evidence="8" type="ORF">BRCON_2611</name>
</gene>